<proteinExistence type="predicted"/>
<evidence type="ECO:0000313" key="2">
    <source>
        <dbReference type="Proteomes" id="UP000324800"/>
    </source>
</evidence>
<dbReference type="EMBL" id="SNRW01008617">
    <property type="protein sequence ID" value="KAA6379236.1"/>
    <property type="molecule type" value="Genomic_DNA"/>
</dbReference>
<evidence type="ECO:0000313" key="1">
    <source>
        <dbReference type="EMBL" id="KAA6379236.1"/>
    </source>
</evidence>
<comment type="caution">
    <text evidence="1">The sequence shown here is derived from an EMBL/GenBank/DDBJ whole genome shotgun (WGS) entry which is preliminary data.</text>
</comment>
<name>A0A5J4V9P2_9EUKA</name>
<protein>
    <submittedName>
        <fullName evidence="1">Uncharacterized protein</fullName>
    </submittedName>
</protein>
<reference evidence="1 2" key="1">
    <citation type="submission" date="2019-03" db="EMBL/GenBank/DDBJ databases">
        <title>Single cell metagenomics reveals metabolic interactions within the superorganism composed of flagellate Streblomastix strix and complex community of Bacteroidetes bacteria on its surface.</title>
        <authorList>
            <person name="Treitli S.C."/>
            <person name="Kolisko M."/>
            <person name="Husnik F."/>
            <person name="Keeling P."/>
            <person name="Hampl V."/>
        </authorList>
    </citation>
    <scope>NUCLEOTIDE SEQUENCE [LARGE SCALE GENOMIC DNA]</scope>
    <source>
        <strain evidence="1">ST1C</strain>
    </source>
</reference>
<gene>
    <name evidence="1" type="ORF">EZS28_025239</name>
</gene>
<dbReference type="AlphaFoldDB" id="A0A5J4V9P2"/>
<accession>A0A5J4V9P2</accession>
<organism evidence="1 2">
    <name type="scientific">Streblomastix strix</name>
    <dbReference type="NCBI Taxonomy" id="222440"/>
    <lineage>
        <taxon>Eukaryota</taxon>
        <taxon>Metamonada</taxon>
        <taxon>Preaxostyla</taxon>
        <taxon>Oxymonadida</taxon>
        <taxon>Streblomastigidae</taxon>
        <taxon>Streblomastix</taxon>
    </lineage>
</organism>
<dbReference type="Proteomes" id="UP000324800">
    <property type="component" value="Unassembled WGS sequence"/>
</dbReference>
<sequence>MLLDDHNFILHLNHQIIHYKQNILSDQKNGKQGFEIRKRSRICLDFIQRQGDTAAQSQLVAFGYVRILIIVISTAGGLGEEHDQEINEVLIHISDFLFELHKGRNAHLPHFQSESLLARRSIEQIEDEGGNEEIDSQLINKGKEILFARGSFKKMANDAKGQILNFYIDKGCKRPWWY</sequence>